<feature type="region of interest" description="Disordered" evidence="1">
    <location>
        <begin position="1"/>
        <end position="21"/>
    </location>
</feature>
<name>A0A0N1HGM4_9EURO</name>
<feature type="region of interest" description="Disordered" evidence="1">
    <location>
        <begin position="174"/>
        <end position="215"/>
    </location>
</feature>
<organism evidence="2 3">
    <name type="scientific">Cyphellophora attinorum</name>
    <dbReference type="NCBI Taxonomy" id="1664694"/>
    <lineage>
        <taxon>Eukaryota</taxon>
        <taxon>Fungi</taxon>
        <taxon>Dikarya</taxon>
        <taxon>Ascomycota</taxon>
        <taxon>Pezizomycotina</taxon>
        <taxon>Eurotiomycetes</taxon>
        <taxon>Chaetothyriomycetidae</taxon>
        <taxon>Chaetothyriales</taxon>
        <taxon>Cyphellophoraceae</taxon>
        <taxon>Cyphellophora</taxon>
    </lineage>
</organism>
<evidence type="ECO:0000313" key="2">
    <source>
        <dbReference type="EMBL" id="KPI44853.1"/>
    </source>
</evidence>
<feature type="compositionally biased region" description="Polar residues" evidence="1">
    <location>
        <begin position="195"/>
        <end position="207"/>
    </location>
</feature>
<proteinExistence type="predicted"/>
<evidence type="ECO:0000256" key="1">
    <source>
        <dbReference type="SAM" id="MobiDB-lite"/>
    </source>
</evidence>
<dbReference type="RefSeq" id="XP_018004816.1">
    <property type="nucleotide sequence ID" value="XM_018142716.1"/>
</dbReference>
<keyword evidence="3" id="KW-1185">Reference proteome</keyword>
<feature type="compositionally biased region" description="Basic and acidic residues" evidence="1">
    <location>
        <begin position="184"/>
        <end position="194"/>
    </location>
</feature>
<comment type="caution">
    <text evidence="2">The sequence shown here is derived from an EMBL/GenBank/DDBJ whole genome shotgun (WGS) entry which is preliminary data.</text>
</comment>
<evidence type="ECO:0000313" key="3">
    <source>
        <dbReference type="Proteomes" id="UP000038010"/>
    </source>
</evidence>
<accession>A0A0N1HGM4</accession>
<reference evidence="2 3" key="1">
    <citation type="submission" date="2015-06" db="EMBL/GenBank/DDBJ databases">
        <title>Draft genome of the ant-associated black yeast Phialophora attae CBS 131958.</title>
        <authorList>
            <person name="Moreno L.F."/>
            <person name="Stielow B.J."/>
            <person name="de Hoog S."/>
            <person name="Vicente V.A."/>
            <person name="Weiss V.A."/>
            <person name="de Vries M."/>
            <person name="Cruz L.M."/>
            <person name="Souza E.M."/>
        </authorList>
    </citation>
    <scope>NUCLEOTIDE SEQUENCE [LARGE SCALE GENOMIC DNA]</scope>
    <source>
        <strain evidence="2 3">CBS 131958</strain>
    </source>
</reference>
<dbReference type="EMBL" id="LFJN01000002">
    <property type="protein sequence ID" value="KPI44853.1"/>
    <property type="molecule type" value="Genomic_DNA"/>
</dbReference>
<dbReference type="VEuPathDB" id="FungiDB:AB675_2722"/>
<sequence>MDPRPSPINWVIGQMPHPPGVQRRAAIESSTAAGETDIELRSASLTKRDSEWGLVCKYQESGDQPMREDEKMTRLCIDPPYGYNCDKRGQRTRSGKQSGTCDDQCFCRNMNPKPRVLGWVYDQVPASGSWRKLVKAIFGISDGKVDNNTIADGGRSEMMDADKDNSANVAAIPQQANSTSRPGAEAHIESDDKATTTYDGQQEQTSPRFEPSSGGVELMTRHEYAVVCELDGQRDSKVTEACRRPPRVYSCDANGRLSKRKYDYYCDQHCACQDMNPKPLRVDVPMGSIPNPCHFCKRDADDDGDRESSPGGTELMDGDVVDGEKTSFDVVWVLDCSYQDGTQDLALVRQCHLERNVSCSADGQLQSEQPSVDGRCAAVCFCYQRPV</sequence>
<dbReference type="Proteomes" id="UP000038010">
    <property type="component" value="Unassembled WGS sequence"/>
</dbReference>
<feature type="region of interest" description="Disordered" evidence="1">
    <location>
        <begin position="300"/>
        <end position="320"/>
    </location>
</feature>
<gene>
    <name evidence="2" type="ORF">AB675_2722</name>
</gene>
<dbReference type="GeneID" id="28734596"/>
<dbReference type="AlphaFoldDB" id="A0A0N1HGM4"/>
<protein>
    <submittedName>
        <fullName evidence="2">Uncharacterized protein</fullName>
    </submittedName>
</protein>